<dbReference type="EMBL" id="GGFL01013460">
    <property type="protein sequence ID" value="MBW77638.1"/>
    <property type="molecule type" value="Transcribed_RNA"/>
</dbReference>
<proteinExistence type="predicted"/>
<dbReference type="AlphaFoldDB" id="A0A2M4DKE8"/>
<reference evidence="1" key="1">
    <citation type="submission" date="2018-01" db="EMBL/GenBank/DDBJ databases">
        <title>An insight into the sialome of Amazonian anophelines.</title>
        <authorList>
            <person name="Ribeiro J.M."/>
            <person name="Scarpassa V."/>
            <person name="Calvo E."/>
        </authorList>
    </citation>
    <scope>NUCLEOTIDE SEQUENCE</scope>
</reference>
<sequence length="93" mass="10246">MGTACARRRRVRAILRPAFVIIIVAVSLCLARTTRAPSGGRCDPVSLVENLWGFPSRQHRNRPGVGVFSGVLRVCVCFPSTSGPLFRWTYVCV</sequence>
<organism evidence="1">
    <name type="scientific">Anopheles darlingi</name>
    <name type="common">Mosquito</name>
    <dbReference type="NCBI Taxonomy" id="43151"/>
    <lineage>
        <taxon>Eukaryota</taxon>
        <taxon>Metazoa</taxon>
        <taxon>Ecdysozoa</taxon>
        <taxon>Arthropoda</taxon>
        <taxon>Hexapoda</taxon>
        <taxon>Insecta</taxon>
        <taxon>Pterygota</taxon>
        <taxon>Neoptera</taxon>
        <taxon>Endopterygota</taxon>
        <taxon>Diptera</taxon>
        <taxon>Nematocera</taxon>
        <taxon>Culicoidea</taxon>
        <taxon>Culicidae</taxon>
        <taxon>Anophelinae</taxon>
        <taxon>Anopheles</taxon>
    </lineage>
</organism>
<accession>A0A2M4DKE8</accession>
<protein>
    <submittedName>
        <fullName evidence="1">Putative secreted protein</fullName>
    </submittedName>
</protein>
<name>A0A2M4DKE8_ANODA</name>
<evidence type="ECO:0000313" key="1">
    <source>
        <dbReference type="EMBL" id="MBW77638.1"/>
    </source>
</evidence>